<dbReference type="SUPFAM" id="SSF55874">
    <property type="entry name" value="ATPase domain of HSP90 chaperone/DNA topoisomerase II/histidine kinase"/>
    <property type="match status" value="1"/>
</dbReference>
<dbReference type="Pfam" id="PF13589">
    <property type="entry name" value="HATPase_c_3"/>
    <property type="match status" value="1"/>
</dbReference>
<keyword evidence="1" id="KW-0418">Kinase</keyword>
<dbReference type="GO" id="GO:0016301">
    <property type="term" value="F:kinase activity"/>
    <property type="evidence" value="ECO:0007669"/>
    <property type="project" value="UniProtKB-KW"/>
</dbReference>
<gene>
    <name evidence="1" type="ORF">DES40_1622</name>
</gene>
<comment type="caution">
    <text evidence="1">The sequence shown here is derived from an EMBL/GenBank/DDBJ whole genome shotgun (WGS) entry which is preliminary data.</text>
</comment>
<dbReference type="Gene3D" id="3.30.565.10">
    <property type="entry name" value="Histidine kinase-like ATPase, C-terminal domain"/>
    <property type="match status" value="1"/>
</dbReference>
<dbReference type="InParanoid" id="A0A420WCZ3"/>
<proteinExistence type="predicted"/>
<sequence length="656" mass="74073">MLDTIGDNETLSLAAKQDFVKKTVNSSNPVKVISELIWNSLDADASNVFVTTKVNELGGVDEITVKDDGTGINTQQAVEAFQKVGGSWKAQKQTTVGKRALHGKEGKGRLHFHSIAGFANWESVSMVDGTLEAIAIEIKSLNLEKTEITKIPVKGDKTGTIAKLSALSLVFDELDHPEIITQLSHIFAPYLIRYSGVQIHFNGVKLNPNIDIENRRLIPEFKVTSNGKTIVVNKVDLVIWKRSNDERKIYYGSRPGVILDSQPANVTAPGISFSAYAYSDYFNEAHEKGLLGLGDLNEPILIETFEKIRERLNNVFREIQANLNSGLIEEYKKKGIYPYKQDPQNAAEKAEQEVFAVTTRVASTYSKTFREAHDSQKEMMLSLLKQAFISNPDSLTTILSAVFGLPKNKQDDFADLLEKTELVNIVETAQFIYERITIIEVLKKVVFDKDLRKHVKERGQLDTLIQNNTWLFGENFHITLHEAGLTRIMNRVCSDMGKKRKGRKPVKTIKGKSARVDTFLGRSVPHPDAEKKEFLVIELKAPKIKLTKKEADQIENYALTLSKQHDFKGTNTDWNFYLIGTEYDDYVRDKITEDNRPQGVFYIKNGVTIWIKTWAEIIRACEGRLAFIQMKLNLTISDEEIKSRIDELTAKIAPRS</sequence>
<accession>A0A420WCZ3</accession>
<dbReference type="InterPro" id="IPR036890">
    <property type="entry name" value="HATPase_C_sf"/>
</dbReference>
<dbReference type="Proteomes" id="UP000282211">
    <property type="component" value="Unassembled WGS sequence"/>
</dbReference>
<dbReference type="RefSeq" id="WP_121100600.1">
    <property type="nucleotide sequence ID" value="NZ_RBII01000002.1"/>
</dbReference>
<keyword evidence="2" id="KW-1185">Reference proteome</keyword>
<keyword evidence="1" id="KW-0808">Transferase</keyword>
<dbReference type="EMBL" id="RBII01000002">
    <property type="protein sequence ID" value="RKQ68848.1"/>
    <property type="molecule type" value="Genomic_DNA"/>
</dbReference>
<organism evidence="1 2">
    <name type="scientific">Litorimonas taeanensis</name>
    <dbReference type="NCBI Taxonomy" id="568099"/>
    <lineage>
        <taxon>Bacteria</taxon>
        <taxon>Pseudomonadati</taxon>
        <taxon>Pseudomonadota</taxon>
        <taxon>Alphaproteobacteria</taxon>
        <taxon>Maricaulales</taxon>
        <taxon>Robiginitomaculaceae</taxon>
    </lineage>
</organism>
<dbReference type="AlphaFoldDB" id="A0A420WCZ3"/>
<name>A0A420WCZ3_9PROT</name>
<evidence type="ECO:0000313" key="2">
    <source>
        <dbReference type="Proteomes" id="UP000282211"/>
    </source>
</evidence>
<dbReference type="OrthoDB" id="8765545at2"/>
<reference evidence="1 2" key="1">
    <citation type="submission" date="2018-10" db="EMBL/GenBank/DDBJ databases">
        <title>Genomic Encyclopedia of Type Strains, Phase IV (KMG-IV): sequencing the most valuable type-strain genomes for metagenomic binning, comparative biology and taxonomic classification.</title>
        <authorList>
            <person name="Goeker M."/>
        </authorList>
    </citation>
    <scope>NUCLEOTIDE SEQUENCE [LARGE SCALE GENOMIC DNA]</scope>
    <source>
        <strain evidence="1 2">DSM 22008</strain>
    </source>
</reference>
<evidence type="ECO:0000313" key="1">
    <source>
        <dbReference type="EMBL" id="RKQ68848.1"/>
    </source>
</evidence>
<protein>
    <submittedName>
        <fullName evidence="1">Histidine kinase/DNA gyrase B/HSP90-like ATPase</fullName>
    </submittedName>
</protein>